<feature type="compositionally biased region" description="Polar residues" evidence="8">
    <location>
        <begin position="141"/>
        <end position="152"/>
    </location>
</feature>
<accession>A0A1L9P448</accession>
<dbReference type="STRING" id="1036611.A0A1L9P448"/>
<dbReference type="GO" id="GO:0003677">
    <property type="term" value="F:DNA binding"/>
    <property type="evidence" value="ECO:0007669"/>
    <property type="project" value="UniProtKB-KW"/>
</dbReference>
<evidence type="ECO:0000313" key="11">
    <source>
        <dbReference type="Proteomes" id="UP000184073"/>
    </source>
</evidence>
<dbReference type="PROSITE" id="PS50048">
    <property type="entry name" value="ZN2_CY6_FUNGAL_2"/>
    <property type="match status" value="1"/>
</dbReference>
<sequence>MAESVFRASSTQDPKPITSNAFEKSRPRKKARRSCSNCQRAHKTCGNERPCNQCVKRGIGLSCVDGNRKPPKYLLCDLEKPGPSARVPQKQINKIIEPTDDSAFVEFIDPTLLHGESPSSGLENQATMRLYWDDNGNISPIGGSNQLKSPLSEQDAGPKTPEDMNMCGGVEFQPQIFNGDGYDGRSHGGIHGRSPSHGISISSGWSETFFPCGVDEETEGVKRMARSAEYGLALL</sequence>
<keyword evidence="6" id="KW-0539">Nucleus</keyword>
<dbReference type="GeneID" id="63723581"/>
<evidence type="ECO:0000259" key="9">
    <source>
        <dbReference type="PROSITE" id="PS50048"/>
    </source>
</evidence>
<evidence type="ECO:0000313" key="10">
    <source>
        <dbReference type="EMBL" id="OJI96278.1"/>
    </source>
</evidence>
<keyword evidence="11" id="KW-1185">Reference proteome</keyword>
<protein>
    <recommendedName>
        <fullName evidence="7">Transcription activator of gluconeogenesis acuK</fullName>
    </recommendedName>
</protein>
<feature type="region of interest" description="Disordered" evidence="8">
    <location>
        <begin position="141"/>
        <end position="160"/>
    </location>
</feature>
<dbReference type="InterPro" id="IPR001138">
    <property type="entry name" value="Zn2Cys6_DnaBD"/>
</dbReference>
<evidence type="ECO:0000256" key="4">
    <source>
        <dbReference type="ARBA" id="ARBA00023125"/>
    </source>
</evidence>
<keyword evidence="5" id="KW-0804">Transcription</keyword>
<evidence type="ECO:0000256" key="3">
    <source>
        <dbReference type="ARBA" id="ARBA00023015"/>
    </source>
</evidence>
<dbReference type="PANTHER" id="PTHR47659">
    <property type="entry name" value="ZN(II)2CYS6 TRANSCRIPTION FACTOR (EUROFUNG)-RELATED"/>
    <property type="match status" value="1"/>
</dbReference>
<dbReference type="EMBL" id="KV878125">
    <property type="protein sequence ID" value="OJI96278.1"/>
    <property type="molecule type" value="Genomic_DNA"/>
</dbReference>
<keyword evidence="1" id="KW-0479">Metal-binding</keyword>
<dbReference type="Proteomes" id="UP000184073">
    <property type="component" value="Unassembled WGS sequence"/>
</dbReference>
<dbReference type="GO" id="GO:0000981">
    <property type="term" value="F:DNA-binding transcription factor activity, RNA polymerase II-specific"/>
    <property type="evidence" value="ECO:0007669"/>
    <property type="project" value="InterPro"/>
</dbReference>
<proteinExistence type="predicted"/>
<keyword evidence="2" id="KW-0862">Zinc</keyword>
<name>A0A1L9P448_ASPVE</name>
<evidence type="ECO:0000256" key="2">
    <source>
        <dbReference type="ARBA" id="ARBA00022833"/>
    </source>
</evidence>
<evidence type="ECO:0000256" key="7">
    <source>
        <dbReference type="ARBA" id="ARBA00040750"/>
    </source>
</evidence>
<feature type="compositionally biased region" description="Polar residues" evidence="8">
    <location>
        <begin position="7"/>
        <end position="22"/>
    </location>
</feature>
<evidence type="ECO:0000256" key="5">
    <source>
        <dbReference type="ARBA" id="ARBA00023163"/>
    </source>
</evidence>
<evidence type="ECO:0000256" key="8">
    <source>
        <dbReference type="SAM" id="MobiDB-lite"/>
    </source>
</evidence>
<dbReference type="OrthoDB" id="2538135at2759"/>
<keyword evidence="3" id="KW-0805">Transcription regulation</keyword>
<dbReference type="VEuPathDB" id="FungiDB:ASPVEDRAFT_145787"/>
<dbReference type="SMART" id="SM00066">
    <property type="entry name" value="GAL4"/>
    <property type="match status" value="1"/>
</dbReference>
<organism evidence="10 11">
    <name type="scientific">Aspergillus versicolor CBS 583.65</name>
    <dbReference type="NCBI Taxonomy" id="1036611"/>
    <lineage>
        <taxon>Eukaryota</taxon>
        <taxon>Fungi</taxon>
        <taxon>Dikarya</taxon>
        <taxon>Ascomycota</taxon>
        <taxon>Pezizomycotina</taxon>
        <taxon>Eurotiomycetes</taxon>
        <taxon>Eurotiomycetidae</taxon>
        <taxon>Eurotiales</taxon>
        <taxon>Aspergillaceae</taxon>
        <taxon>Aspergillus</taxon>
        <taxon>Aspergillus subgen. Nidulantes</taxon>
    </lineage>
</organism>
<keyword evidence="4" id="KW-0238">DNA-binding</keyword>
<gene>
    <name evidence="10" type="ORF">ASPVEDRAFT_145787</name>
</gene>
<feature type="region of interest" description="Disordered" evidence="8">
    <location>
        <begin position="1"/>
        <end position="32"/>
    </location>
</feature>
<dbReference type="CDD" id="cd00067">
    <property type="entry name" value="GAL4"/>
    <property type="match status" value="1"/>
</dbReference>
<evidence type="ECO:0000256" key="1">
    <source>
        <dbReference type="ARBA" id="ARBA00022723"/>
    </source>
</evidence>
<dbReference type="PANTHER" id="PTHR47659:SF1">
    <property type="entry name" value="TRANSCRIPTION ACTIVATOR OF GLUCONEOGENESIS ERT1"/>
    <property type="match status" value="1"/>
</dbReference>
<dbReference type="InterPro" id="IPR050335">
    <property type="entry name" value="ERT1_acuK_gluconeogen_tf"/>
</dbReference>
<dbReference type="InterPro" id="IPR036864">
    <property type="entry name" value="Zn2-C6_fun-type_DNA-bd_sf"/>
</dbReference>
<evidence type="ECO:0000256" key="6">
    <source>
        <dbReference type="ARBA" id="ARBA00023242"/>
    </source>
</evidence>
<dbReference type="GO" id="GO:0008270">
    <property type="term" value="F:zinc ion binding"/>
    <property type="evidence" value="ECO:0007669"/>
    <property type="project" value="InterPro"/>
</dbReference>
<dbReference type="AlphaFoldDB" id="A0A1L9P448"/>
<reference evidence="11" key="1">
    <citation type="journal article" date="2017" name="Genome Biol.">
        <title>Comparative genomics reveals high biological diversity and specific adaptations in the industrially and medically important fungal genus Aspergillus.</title>
        <authorList>
            <person name="de Vries R.P."/>
            <person name="Riley R."/>
            <person name="Wiebenga A."/>
            <person name="Aguilar-Osorio G."/>
            <person name="Amillis S."/>
            <person name="Uchima C.A."/>
            <person name="Anderluh G."/>
            <person name="Asadollahi M."/>
            <person name="Askin M."/>
            <person name="Barry K."/>
            <person name="Battaglia E."/>
            <person name="Bayram O."/>
            <person name="Benocci T."/>
            <person name="Braus-Stromeyer S.A."/>
            <person name="Caldana C."/>
            <person name="Canovas D."/>
            <person name="Cerqueira G.C."/>
            <person name="Chen F."/>
            <person name="Chen W."/>
            <person name="Choi C."/>
            <person name="Clum A."/>
            <person name="Dos Santos R.A."/>
            <person name="Damasio A.R."/>
            <person name="Diallinas G."/>
            <person name="Emri T."/>
            <person name="Fekete E."/>
            <person name="Flipphi M."/>
            <person name="Freyberg S."/>
            <person name="Gallo A."/>
            <person name="Gournas C."/>
            <person name="Habgood R."/>
            <person name="Hainaut M."/>
            <person name="Harispe M.L."/>
            <person name="Henrissat B."/>
            <person name="Hilden K.S."/>
            <person name="Hope R."/>
            <person name="Hossain A."/>
            <person name="Karabika E."/>
            <person name="Karaffa L."/>
            <person name="Karanyi Z."/>
            <person name="Krasevec N."/>
            <person name="Kuo A."/>
            <person name="Kusch H."/>
            <person name="LaButti K."/>
            <person name="Lagendijk E.L."/>
            <person name="Lapidus A."/>
            <person name="Levasseur A."/>
            <person name="Lindquist E."/>
            <person name="Lipzen A."/>
            <person name="Logrieco A.F."/>
            <person name="MacCabe A."/>
            <person name="Maekelae M.R."/>
            <person name="Malavazi I."/>
            <person name="Melin P."/>
            <person name="Meyer V."/>
            <person name="Mielnichuk N."/>
            <person name="Miskei M."/>
            <person name="Molnar A.P."/>
            <person name="Mule G."/>
            <person name="Ngan C.Y."/>
            <person name="Orejas M."/>
            <person name="Orosz E."/>
            <person name="Ouedraogo J.P."/>
            <person name="Overkamp K.M."/>
            <person name="Park H.-S."/>
            <person name="Perrone G."/>
            <person name="Piumi F."/>
            <person name="Punt P.J."/>
            <person name="Ram A.F."/>
            <person name="Ramon A."/>
            <person name="Rauscher S."/>
            <person name="Record E."/>
            <person name="Riano-Pachon D.M."/>
            <person name="Robert V."/>
            <person name="Roehrig J."/>
            <person name="Ruller R."/>
            <person name="Salamov A."/>
            <person name="Salih N.S."/>
            <person name="Samson R.A."/>
            <person name="Sandor E."/>
            <person name="Sanguinetti M."/>
            <person name="Schuetze T."/>
            <person name="Sepcic K."/>
            <person name="Shelest E."/>
            <person name="Sherlock G."/>
            <person name="Sophianopoulou V."/>
            <person name="Squina F.M."/>
            <person name="Sun H."/>
            <person name="Susca A."/>
            <person name="Todd R.B."/>
            <person name="Tsang A."/>
            <person name="Unkles S.E."/>
            <person name="van de Wiele N."/>
            <person name="van Rossen-Uffink D."/>
            <person name="Oliveira J.V."/>
            <person name="Vesth T.C."/>
            <person name="Visser J."/>
            <person name="Yu J.-H."/>
            <person name="Zhou M."/>
            <person name="Andersen M.R."/>
            <person name="Archer D.B."/>
            <person name="Baker S.E."/>
            <person name="Benoit I."/>
            <person name="Brakhage A.A."/>
            <person name="Braus G.H."/>
            <person name="Fischer R."/>
            <person name="Frisvad J.C."/>
            <person name="Goldman G.H."/>
            <person name="Houbraken J."/>
            <person name="Oakley B."/>
            <person name="Pocsi I."/>
            <person name="Scazzocchio C."/>
            <person name="Seiboth B."/>
            <person name="vanKuyk P.A."/>
            <person name="Wortman J."/>
            <person name="Dyer P.S."/>
            <person name="Grigoriev I.V."/>
        </authorList>
    </citation>
    <scope>NUCLEOTIDE SEQUENCE [LARGE SCALE GENOMIC DNA]</scope>
    <source>
        <strain evidence="11">CBS 583.65</strain>
    </source>
</reference>
<feature type="domain" description="Zn(2)-C6 fungal-type" evidence="9">
    <location>
        <begin position="34"/>
        <end position="65"/>
    </location>
</feature>
<dbReference type="SUPFAM" id="SSF57701">
    <property type="entry name" value="Zn2/Cys6 DNA-binding domain"/>
    <property type="match status" value="1"/>
</dbReference>
<dbReference type="RefSeq" id="XP_040662041.1">
    <property type="nucleotide sequence ID" value="XM_040808070.1"/>
</dbReference>